<keyword evidence="5" id="KW-0547">Nucleotide-binding</keyword>
<comment type="cofactor">
    <cofactor evidence="1">
        <name>Mg(2+)</name>
        <dbReference type="ChEBI" id="CHEBI:18420"/>
    </cofactor>
</comment>
<evidence type="ECO:0008006" key="13">
    <source>
        <dbReference type="Google" id="ProtNLM"/>
    </source>
</evidence>
<evidence type="ECO:0000256" key="2">
    <source>
        <dbReference type="ARBA" id="ARBA00009601"/>
    </source>
</evidence>
<organism evidence="11 12">
    <name type="scientific">Plutella xylostella</name>
    <name type="common">Diamondback moth</name>
    <name type="synonym">Plutella maculipennis</name>
    <dbReference type="NCBI Taxonomy" id="51655"/>
    <lineage>
        <taxon>Eukaryota</taxon>
        <taxon>Metazoa</taxon>
        <taxon>Ecdysozoa</taxon>
        <taxon>Arthropoda</taxon>
        <taxon>Hexapoda</taxon>
        <taxon>Insecta</taxon>
        <taxon>Pterygota</taxon>
        <taxon>Neoptera</taxon>
        <taxon>Endopterygota</taxon>
        <taxon>Lepidoptera</taxon>
        <taxon>Glossata</taxon>
        <taxon>Ditrysia</taxon>
        <taxon>Yponomeutoidea</taxon>
        <taxon>Plutellidae</taxon>
        <taxon>Plutella</taxon>
    </lineage>
</organism>
<evidence type="ECO:0000259" key="9">
    <source>
        <dbReference type="Pfam" id="PF05770"/>
    </source>
</evidence>
<evidence type="ECO:0000256" key="1">
    <source>
        <dbReference type="ARBA" id="ARBA00001946"/>
    </source>
</evidence>
<dbReference type="Pfam" id="PF17927">
    <property type="entry name" value="Ins134_P3_kin_N"/>
    <property type="match status" value="1"/>
</dbReference>
<keyword evidence="12" id="KW-1185">Reference proteome</keyword>
<dbReference type="InterPro" id="IPR041429">
    <property type="entry name" value="ITPK1_N"/>
</dbReference>
<dbReference type="Gene3D" id="3.40.50.11370">
    <property type="match status" value="1"/>
</dbReference>
<accession>A0ABQ7QBH6</accession>
<keyword evidence="7" id="KW-0067">ATP-binding</keyword>
<evidence type="ECO:0000256" key="4">
    <source>
        <dbReference type="ARBA" id="ARBA00022723"/>
    </source>
</evidence>
<reference evidence="11 12" key="1">
    <citation type="submission" date="2021-06" db="EMBL/GenBank/DDBJ databases">
        <title>A haploid diamondback moth (Plutella xylostella L.) genome assembly resolves 31 chromosomes and identifies a diamide resistance mutation.</title>
        <authorList>
            <person name="Ward C.M."/>
            <person name="Perry K.D."/>
            <person name="Baker G."/>
            <person name="Powis K."/>
            <person name="Heckel D.G."/>
            <person name="Baxter S.W."/>
        </authorList>
    </citation>
    <scope>NUCLEOTIDE SEQUENCE [LARGE SCALE GENOMIC DNA]</scope>
    <source>
        <strain evidence="11 12">LV</strain>
        <tissue evidence="11">Single pupa</tissue>
    </source>
</reference>
<keyword evidence="4" id="KW-0479">Metal-binding</keyword>
<name>A0ABQ7QBH6_PLUXY</name>
<feature type="domain" description="Inositol-tetrakisphosphate 1-kinase N-terminal" evidence="10">
    <location>
        <begin position="12"/>
        <end position="101"/>
    </location>
</feature>
<dbReference type="PANTHER" id="PTHR14217:SF1">
    <property type="entry name" value="INOSITOL-TETRAKISPHOSPHATE 1-KINASE"/>
    <property type="match status" value="1"/>
</dbReference>
<dbReference type="EMBL" id="JAHIBW010000018">
    <property type="protein sequence ID" value="KAG7302130.1"/>
    <property type="molecule type" value="Genomic_DNA"/>
</dbReference>
<dbReference type="PANTHER" id="PTHR14217">
    <property type="entry name" value="INOSITOL-TETRAKISPHOSPHATE 1-KINASE"/>
    <property type="match status" value="1"/>
</dbReference>
<dbReference type="Proteomes" id="UP000823941">
    <property type="component" value="Chromosome 18"/>
</dbReference>
<sequence length="269" mass="30842">MCDRTFQTNKRIGVWISDKKSQKLNWKELIKSCKTHGYTLIKMDLDRPLEEQEPIDVFLHKLTDILAAADQGDQKARNIISHVEQYLSNHPNITVIDPLDNVRILLNRYHICKRPSLKNFYPSEDLDPIFYSTGEVCKADSQSTLSILDPHDQSDCKTKLNEEKIRHIIRVLQTEIGLLLAGFDVVIDNVTGDHAVIDINVYPSYDNFPNFFEHLLDCIDSTVNRRNGDGNIHEVSNVYDDFVRNHRPNGLINVGMPLNKCDVIGMNIN</sequence>
<feature type="domain" description="Inositol 1,3,4-trisphosphate 5/6-kinase ATP-grasp" evidence="9">
    <location>
        <begin position="103"/>
        <end position="219"/>
    </location>
</feature>
<evidence type="ECO:0000256" key="7">
    <source>
        <dbReference type="ARBA" id="ARBA00022840"/>
    </source>
</evidence>
<comment type="similarity">
    <text evidence="2">Belongs to the ITPK1 family.</text>
</comment>
<comment type="caution">
    <text evidence="11">The sequence shown here is derived from an EMBL/GenBank/DDBJ whole genome shotgun (WGS) entry which is preliminary data.</text>
</comment>
<dbReference type="InterPro" id="IPR008656">
    <property type="entry name" value="Inositol_tetrakis-P_1-kinase"/>
</dbReference>
<dbReference type="InterPro" id="IPR040464">
    <property type="entry name" value="InsP(3)kin_ATP-grasp"/>
</dbReference>
<keyword evidence="3" id="KW-0808">Transferase</keyword>
<dbReference type="Pfam" id="PF05770">
    <property type="entry name" value="Ins134_P3_kin"/>
    <property type="match status" value="1"/>
</dbReference>
<proteinExistence type="inferred from homology"/>
<evidence type="ECO:0000256" key="8">
    <source>
        <dbReference type="ARBA" id="ARBA00022842"/>
    </source>
</evidence>
<protein>
    <recommendedName>
        <fullName evidence="13">Inositol-tetrakisphosphate 1-kinase</fullName>
    </recommendedName>
</protein>
<gene>
    <name evidence="11" type="ORF">JYU34_013600</name>
</gene>
<evidence type="ECO:0000259" key="10">
    <source>
        <dbReference type="Pfam" id="PF17927"/>
    </source>
</evidence>
<evidence type="ECO:0000256" key="6">
    <source>
        <dbReference type="ARBA" id="ARBA00022777"/>
    </source>
</evidence>
<evidence type="ECO:0000313" key="12">
    <source>
        <dbReference type="Proteomes" id="UP000823941"/>
    </source>
</evidence>
<keyword evidence="8" id="KW-0460">Magnesium</keyword>
<evidence type="ECO:0000313" key="11">
    <source>
        <dbReference type="EMBL" id="KAG7302130.1"/>
    </source>
</evidence>
<evidence type="ECO:0000256" key="5">
    <source>
        <dbReference type="ARBA" id="ARBA00022741"/>
    </source>
</evidence>
<evidence type="ECO:0000256" key="3">
    <source>
        <dbReference type="ARBA" id="ARBA00022679"/>
    </source>
</evidence>
<keyword evidence="6" id="KW-0418">Kinase</keyword>